<dbReference type="PANTHER" id="PTHR47990">
    <property type="entry name" value="2-OXOGLUTARATE (2OG) AND FE(II)-DEPENDENT OXYGENASE SUPERFAMILY PROTEIN-RELATED"/>
    <property type="match status" value="1"/>
</dbReference>
<evidence type="ECO:0000259" key="1">
    <source>
        <dbReference type="Pfam" id="PF03171"/>
    </source>
</evidence>
<reference evidence="3" key="1">
    <citation type="journal article" date="2019" name="Plant Biotechnol. J.">
        <title>Genome sequencing of the Australian wild diploid species Gossypium australe highlights disease resistance and delayed gland morphogenesis.</title>
        <authorList>
            <person name="Cai Y."/>
            <person name="Cai X."/>
            <person name="Wang Q."/>
            <person name="Wang P."/>
            <person name="Zhang Y."/>
            <person name="Cai C."/>
            <person name="Xu Y."/>
            <person name="Wang K."/>
            <person name="Zhou Z."/>
            <person name="Wang C."/>
            <person name="Geng S."/>
            <person name="Li B."/>
            <person name="Dong Q."/>
            <person name="Hou Y."/>
            <person name="Wang H."/>
            <person name="Ai P."/>
            <person name="Liu Z."/>
            <person name="Yi F."/>
            <person name="Sun M."/>
            <person name="An G."/>
            <person name="Cheng J."/>
            <person name="Zhang Y."/>
            <person name="Shi Q."/>
            <person name="Xie Y."/>
            <person name="Shi X."/>
            <person name="Chang Y."/>
            <person name="Huang F."/>
            <person name="Chen Y."/>
            <person name="Hong S."/>
            <person name="Mi L."/>
            <person name="Sun Q."/>
            <person name="Zhang L."/>
            <person name="Zhou B."/>
            <person name="Peng R."/>
            <person name="Zhang X."/>
            <person name="Liu F."/>
        </authorList>
    </citation>
    <scope>NUCLEOTIDE SEQUENCE [LARGE SCALE GENOMIC DNA]</scope>
    <source>
        <strain evidence="3">cv. PA1801</strain>
    </source>
</reference>
<dbReference type="InterPro" id="IPR050231">
    <property type="entry name" value="Iron_ascorbate_oxido_reductase"/>
</dbReference>
<sequence>MPTGEESLKISYKTLVRMMKYMAPQPGVYKSGLRSHTDKPVSALICEDQISGLEVEVNDSQWIELSNLSPSSFIFVVGDPLKGEFWKALSLASSPNLKVMMSGDKDRYSIAAFVIPNEGVIIKTPKECMDDQHPWLFKDFDFMDSFCFAFSDPAKLVDSGEQLQAFASLHPL</sequence>
<dbReference type="Proteomes" id="UP000325315">
    <property type="component" value="Unassembled WGS sequence"/>
</dbReference>
<proteinExistence type="predicted"/>
<name>A0A5B6WVR0_9ROSI</name>
<dbReference type="SUPFAM" id="SSF51197">
    <property type="entry name" value="Clavaminate synthase-like"/>
    <property type="match status" value="1"/>
</dbReference>
<keyword evidence="2" id="KW-0223">Dioxygenase</keyword>
<dbReference type="InterPro" id="IPR027443">
    <property type="entry name" value="IPNS-like_sf"/>
</dbReference>
<dbReference type="OrthoDB" id="981449at2759"/>
<evidence type="ECO:0000313" key="2">
    <source>
        <dbReference type="EMBL" id="KAA3486001.1"/>
    </source>
</evidence>
<keyword evidence="3" id="KW-1185">Reference proteome</keyword>
<feature type="domain" description="Isopenicillin N synthase-like Fe(2+) 2OG dioxygenase" evidence="1">
    <location>
        <begin position="18"/>
        <end position="115"/>
    </location>
</feature>
<dbReference type="EMBL" id="SMMG02000001">
    <property type="protein sequence ID" value="KAA3486001.1"/>
    <property type="molecule type" value="Genomic_DNA"/>
</dbReference>
<keyword evidence="2" id="KW-0560">Oxidoreductase</keyword>
<organism evidence="2 3">
    <name type="scientific">Gossypium australe</name>
    <dbReference type="NCBI Taxonomy" id="47621"/>
    <lineage>
        <taxon>Eukaryota</taxon>
        <taxon>Viridiplantae</taxon>
        <taxon>Streptophyta</taxon>
        <taxon>Embryophyta</taxon>
        <taxon>Tracheophyta</taxon>
        <taxon>Spermatophyta</taxon>
        <taxon>Magnoliopsida</taxon>
        <taxon>eudicotyledons</taxon>
        <taxon>Gunneridae</taxon>
        <taxon>Pentapetalae</taxon>
        <taxon>rosids</taxon>
        <taxon>malvids</taxon>
        <taxon>Malvales</taxon>
        <taxon>Malvaceae</taxon>
        <taxon>Malvoideae</taxon>
        <taxon>Gossypium</taxon>
    </lineage>
</organism>
<protein>
    <submittedName>
        <fullName evidence="2">Putative 2-oxoglutarate-dependent dioxygenase AOP1</fullName>
    </submittedName>
</protein>
<evidence type="ECO:0000313" key="3">
    <source>
        <dbReference type="Proteomes" id="UP000325315"/>
    </source>
</evidence>
<dbReference type="InterPro" id="IPR044861">
    <property type="entry name" value="IPNS-like_FE2OG_OXY"/>
</dbReference>
<accession>A0A5B6WVR0</accession>
<dbReference type="Pfam" id="PF03171">
    <property type="entry name" value="2OG-FeII_Oxy"/>
    <property type="match status" value="1"/>
</dbReference>
<comment type="caution">
    <text evidence="2">The sequence shown here is derived from an EMBL/GenBank/DDBJ whole genome shotgun (WGS) entry which is preliminary data.</text>
</comment>
<dbReference type="GO" id="GO:0051213">
    <property type="term" value="F:dioxygenase activity"/>
    <property type="evidence" value="ECO:0007669"/>
    <property type="project" value="UniProtKB-KW"/>
</dbReference>
<dbReference type="AlphaFoldDB" id="A0A5B6WVR0"/>
<gene>
    <name evidence="2" type="ORF">EPI10_029964</name>
</gene>
<dbReference type="Gene3D" id="2.60.120.330">
    <property type="entry name" value="B-lactam Antibiotic, Isopenicillin N Synthase, Chain"/>
    <property type="match status" value="1"/>
</dbReference>